<feature type="domain" description="MotA/TolQ/ExbB proton channel" evidence="11">
    <location>
        <begin position="140"/>
        <end position="252"/>
    </location>
</feature>
<comment type="similarity">
    <text evidence="2">Belongs to the MotA family.</text>
</comment>
<evidence type="ECO:0000256" key="5">
    <source>
        <dbReference type="ARBA" id="ARBA00022692"/>
    </source>
</evidence>
<evidence type="ECO:0000259" key="11">
    <source>
        <dbReference type="Pfam" id="PF01618"/>
    </source>
</evidence>
<dbReference type="InterPro" id="IPR047055">
    <property type="entry name" value="MotA-like"/>
</dbReference>
<dbReference type="InterPro" id="IPR000540">
    <property type="entry name" value="Flag_MotA_CS"/>
</dbReference>
<feature type="compositionally biased region" description="Low complexity" evidence="9">
    <location>
        <begin position="10"/>
        <end position="25"/>
    </location>
</feature>
<keyword evidence="8 10" id="KW-0472">Membrane</keyword>
<evidence type="ECO:0000256" key="4">
    <source>
        <dbReference type="ARBA" id="ARBA00022475"/>
    </source>
</evidence>
<dbReference type="AlphaFoldDB" id="G2KQG1"/>
<dbReference type="InterPro" id="IPR002898">
    <property type="entry name" value="MotA_ExbB_proton_chnl"/>
</dbReference>
<dbReference type="OrthoDB" id="9806929at2"/>
<dbReference type="PROSITE" id="PS01307">
    <property type="entry name" value="MOTA"/>
    <property type="match status" value="1"/>
</dbReference>
<dbReference type="GO" id="GO:0006935">
    <property type="term" value="P:chemotaxis"/>
    <property type="evidence" value="ECO:0007669"/>
    <property type="project" value="InterPro"/>
</dbReference>
<proteinExistence type="inferred from homology"/>
<reference evidence="12 13" key="1">
    <citation type="journal article" date="2011" name="BMC Genomics">
        <title>Genomic insights into an obligate epibiotic bacterial predator: Micavibrio aeruginosavorus ARL-13.</title>
        <authorList>
            <person name="Wang Z."/>
            <person name="Kadouri D."/>
            <person name="Wu M."/>
        </authorList>
    </citation>
    <scope>NUCLEOTIDE SEQUENCE [LARGE SCALE GENOMIC DNA]</scope>
    <source>
        <strain evidence="12 13">ARL-13</strain>
    </source>
</reference>
<name>G2KQG1_MICAA</name>
<dbReference type="KEGG" id="mai:MICA_763"/>
<protein>
    <submittedName>
        <fullName evidence="12">MotA/TolQ/ExbB proton channel family protein</fullName>
    </submittedName>
</protein>
<dbReference type="GO" id="GO:0005886">
    <property type="term" value="C:plasma membrane"/>
    <property type="evidence" value="ECO:0007669"/>
    <property type="project" value="UniProtKB-SubCell"/>
</dbReference>
<evidence type="ECO:0000256" key="1">
    <source>
        <dbReference type="ARBA" id="ARBA00004651"/>
    </source>
</evidence>
<evidence type="ECO:0000256" key="7">
    <source>
        <dbReference type="ARBA" id="ARBA00022989"/>
    </source>
</evidence>
<dbReference type="RefSeq" id="WP_014102320.1">
    <property type="nucleotide sequence ID" value="NC_016026.1"/>
</dbReference>
<gene>
    <name evidence="12" type="ordered locus">MICA_763</name>
</gene>
<dbReference type="Pfam" id="PF01618">
    <property type="entry name" value="MotA_ExbB"/>
    <property type="match status" value="1"/>
</dbReference>
<keyword evidence="3" id="KW-0813">Transport</keyword>
<sequence>MTSDASQLRAAQSSDDSSGAAGGPDVVLSITPPRRKLDLATVIGVTSALALIAGGIAIGQSNASFFNLPSILIVVLGTVAATSISFTGEELRKSIGVMGNSLFRRVWKPAVMAKQLMDLAMIARKRGLLALAGAEGELKKDKFLQSAVQLVTDGYNADDIDRVLSQEIDALVERHRRSANILRRGSEIAPAMGLIGTLIGLVQMLADLDNPDAIGPAMAVALLTTFYGAVLGMVLLAPLAAKLERNSNDEATIKTMIALAMTSIARQDNPRRLEMLLNSELPPTERIKYFD</sequence>
<keyword evidence="5 10" id="KW-0812">Transmembrane</keyword>
<evidence type="ECO:0000256" key="9">
    <source>
        <dbReference type="SAM" id="MobiDB-lite"/>
    </source>
</evidence>
<feature type="transmembrane region" description="Helical" evidence="10">
    <location>
        <begin position="39"/>
        <end position="59"/>
    </location>
</feature>
<dbReference type="PANTHER" id="PTHR30433">
    <property type="entry name" value="CHEMOTAXIS PROTEIN MOTA"/>
    <property type="match status" value="1"/>
</dbReference>
<comment type="subcellular location">
    <subcellularLocation>
        <location evidence="1">Cell membrane</location>
        <topology evidence="1">Multi-pass membrane protein</topology>
    </subcellularLocation>
</comment>
<evidence type="ECO:0000256" key="6">
    <source>
        <dbReference type="ARBA" id="ARBA00022779"/>
    </source>
</evidence>
<evidence type="ECO:0000256" key="8">
    <source>
        <dbReference type="ARBA" id="ARBA00023136"/>
    </source>
</evidence>
<keyword evidence="6" id="KW-0283">Flagellar rotation</keyword>
<accession>G2KQG1</accession>
<dbReference type="STRING" id="856793.MICA_763"/>
<evidence type="ECO:0000256" key="3">
    <source>
        <dbReference type="ARBA" id="ARBA00022448"/>
    </source>
</evidence>
<dbReference type="eggNOG" id="COG1291">
    <property type="taxonomic scope" value="Bacteria"/>
</dbReference>
<dbReference type="HOGENOM" id="CLU_079895_1_0_5"/>
<dbReference type="PANTHER" id="PTHR30433:SF2">
    <property type="entry name" value="MOTILITY PROTEIN A"/>
    <property type="match status" value="1"/>
</dbReference>
<feature type="region of interest" description="Disordered" evidence="9">
    <location>
        <begin position="1"/>
        <end position="25"/>
    </location>
</feature>
<dbReference type="Proteomes" id="UP000009286">
    <property type="component" value="Chromosome"/>
</dbReference>
<keyword evidence="13" id="KW-1185">Reference proteome</keyword>
<keyword evidence="4" id="KW-1003">Cell membrane</keyword>
<dbReference type="GO" id="GO:0071978">
    <property type="term" value="P:bacterial-type flagellum-dependent swarming motility"/>
    <property type="evidence" value="ECO:0007669"/>
    <property type="project" value="InterPro"/>
</dbReference>
<feature type="transmembrane region" description="Helical" evidence="10">
    <location>
        <begin position="188"/>
        <end position="206"/>
    </location>
</feature>
<feature type="transmembrane region" description="Helical" evidence="10">
    <location>
        <begin position="218"/>
        <end position="241"/>
    </location>
</feature>
<keyword evidence="7 10" id="KW-1133">Transmembrane helix</keyword>
<dbReference type="EMBL" id="CP002382">
    <property type="protein sequence ID" value="AEP09097.1"/>
    <property type="molecule type" value="Genomic_DNA"/>
</dbReference>
<feature type="transmembrane region" description="Helical" evidence="10">
    <location>
        <begin position="65"/>
        <end position="86"/>
    </location>
</feature>
<evidence type="ECO:0000313" key="12">
    <source>
        <dbReference type="EMBL" id="AEP09097.1"/>
    </source>
</evidence>
<evidence type="ECO:0000256" key="10">
    <source>
        <dbReference type="SAM" id="Phobius"/>
    </source>
</evidence>
<organism evidence="12 13">
    <name type="scientific">Micavibrio aeruginosavorus (strain ARL-13)</name>
    <dbReference type="NCBI Taxonomy" id="856793"/>
    <lineage>
        <taxon>Bacteria</taxon>
        <taxon>Pseudomonadati</taxon>
        <taxon>Bdellovibrionota</taxon>
        <taxon>Bdellovibrionia</taxon>
        <taxon>Bdellovibrionales</taxon>
        <taxon>Pseudobdellovibrionaceae</taxon>
        <taxon>Micavibrio</taxon>
    </lineage>
</organism>
<evidence type="ECO:0000256" key="2">
    <source>
        <dbReference type="ARBA" id="ARBA00008038"/>
    </source>
</evidence>
<evidence type="ECO:0000313" key="13">
    <source>
        <dbReference type="Proteomes" id="UP000009286"/>
    </source>
</evidence>